<dbReference type="PANTHER" id="PTHR33516:SF2">
    <property type="entry name" value="LEXA REPRESSOR-RELATED"/>
    <property type="match status" value="1"/>
</dbReference>
<name>A0ABU4E5C9_9ENTR</name>
<organism evidence="2 3">
    <name type="scientific">Atlantibacter subterraneus</name>
    <dbReference type="NCBI Taxonomy" id="255519"/>
    <lineage>
        <taxon>Bacteria</taxon>
        <taxon>Pseudomonadati</taxon>
        <taxon>Pseudomonadota</taxon>
        <taxon>Gammaproteobacteria</taxon>
        <taxon>Enterobacterales</taxon>
        <taxon>Enterobacteriaceae</taxon>
        <taxon>Atlantibacter</taxon>
    </lineage>
</organism>
<evidence type="ECO:0000313" key="2">
    <source>
        <dbReference type="EMBL" id="MDV7023732.1"/>
    </source>
</evidence>
<dbReference type="PANTHER" id="PTHR33516">
    <property type="entry name" value="LEXA REPRESSOR"/>
    <property type="match status" value="1"/>
</dbReference>
<feature type="domain" description="LexA repressor DNA-binding" evidence="1">
    <location>
        <begin position="3"/>
        <end position="65"/>
    </location>
</feature>
<dbReference type="Pfam" id="PF01726">
    <property type="entry name" value="LexA_DNA_bind"/>
    <property type="match status" value="1"/>
</dbReference>
<evidence type="ECO:0000313" key="3">
    <source>
        <dbReference type="Proteomes" id="UP001187066"/>
    </source>
</evidence>
<proteinExistence type="predicted"/>
<dbReference type="Proteomes" id="UP001187066">
    <property type="component" value="Unassembled WGS sequence"/>
</dbReference>
<sequence length="106" mass="11678">MLILTARQQEVLDLIIDYIADHGFPPTIYELAGLMGCRSPNAANDHLRALQRKGAITIHPGVSRGITITSQSVEDEAVTLVRSLLNDDEHARENAIAFLEMRGVEL</sequence>
<protein>
    <submittedName>
        <fullName evidence="2">LexA family transcriptional regulator</fullName>
    </submittedName>
</protein>
<dbReference type="InterPro" id="IPR036388">
    <property type="entry name" value="WH-like_DNA-bd_sf"/>
</dbReference>
<dbReference type="EMBL" id="JAWLOF010000009">
    <property type="protein sequence ID" value="MDV7023732.1"/>
    <property type="molecule type" value="Genomic_DNA"/>
</dbReference>
<accession>A0ABU4E5C9</accession>
<gene>
    <name evidence="2" type="ORF">R4P48_13735</name>
</gene>
<dbReference type="InterPro" id="IPR050077">
    <property type="entry name" value="LexA_repressor"/>
</dbReference>
<evidence type="ECO:0000259" key="1">
    <source>
        <dbReference type="Pfam" id="PF01726"/>
    </source>
</evidence>
<dbReference type="SUPFAM" id="SSF46785">
    <property type="entry name" value="Winged helix' DNA-binding domain"/>
    <property type="match status" value="1"/>
</dbReference>
<keyword evidence="3" id="KW-1185">Reference proteome</keyword>
<comment type="caution">
    <text evidence="2">The sequence shown here is derived from an EMBL/GenBank/DDBJ whole genome shotgun (WGS) entry which is preliminary data.</text>
</comment>
<reference evidence="2 3" key="1">
    <citation type="submission" date="2023-10" db="EMBL/GenBank/DDBJ databases">
        <authorList>
            <person name="Dale J."/>
        </authorList>
    </citation>
    <scope>NUCLEOTIDE SEQUENCE [LARGE SCALE GENOMIC DNA]</scope>
    <source>
        <strain evidence="2 3">2023EL-00970</strain>
    </source>
</reference>
<dbReference type="RefSeq" id="WP_317678533.1">
    <property type="nucleotide sequence ID" value="NZ_JAWLOF010000009.1"/>
</dbReference>
<dbReference type="Gene3D" id="1.10.10.10">
    <property type="entry name" value="Winged helix-like DNA-binding domain superfamily/Winged helix DNA-binding domain"/>
    <property type="match status" value="1"/>
</dbReference>
<dbReference type="InterPro" id="IPR006199">
    <property type="entry name" value="LexA_DNA-bd_dom"/>
</dbReference>
<dbReference type="InterPro" id="IPR036390">
    <property type="entry name" value="WH_DNA-bd_sf"/>
</dbReference>